<dbReference type="AlphaFoldDB" id="A0A511X219"/>
<dbReference type="CDD" id="cd01392">
    <property type="entry name" value="HTH_LacI"/>
    <property type="match status" value="1"/>
</dbReference>
<evidence type="ECO:0000313" key="7">
    <source>
        <dbReference type="EMBL" id="GEN56992.1"/>
    </source>
</evidence>
<dbReference type="GO" id="GO:0000976">
    <property type="term" value="F:transcription cis-regulatory region binding"/>
    <property type="evidence" value="ECO:0007669"/>
    <property type="project" value="TreeGrafter"/>
</dbReference>
<gene>
    <name evidence="7" type="ORF">HAL01_14560</name>
</gene>
<evidence type="ECO:0000256" key="2">
    <source>
        <dbReference type="ARBA" id="ARBA00022491"/>
    </source>
</evidence>
<evidence type="ECO:0000313" key="8">
    <source>
        <dbReference type="Proteomes" id="UP000321400"/>
    </source>
</evidence>
<protein>
    <recommendedName>
        <fullName evidence="1">Catabolite control protein A</fullName>
    </recommendedName>
</protein>
<dbReference type="EMBL" id="BJYE01000016">
    <property type="protein sequence ID" value="GEN56992.1"/>
    <property type="molecule type" value="Genomic_DNA"/>
</dbReference>
<dbReference type="Gene3D" id="3.40.50.2300">
    <property type="match status" value="2"/>
</dbReference>
<keyword evidence="5" id="KW-0804">Transcription</keyword>
<dbReference type="CDD" id="cd06291">
    <property type="entry name" value="PBP1_Qymf-like"/>
    <property type="match status" value="1"/>
</dbReference>
<comment type="caution">
    <text evidence="7">The sequence shown here is derived from an EMBL/GenBank/DDBJ whole genome shotgun (WGS) entry which is preliminary data.</text>
</comment>
<keyword evidence="2" id="KW-0678">Repressor</keyword>
<dbReference type="PANTHER" id="PTHR30146:SF95">
    <property type="entry name" value="RIBOSE OPERON REPRESSOR"/>
    <property type="match status" value="1"/>
</dbReference>
<dbReference type="Pfam" id="PF00356">
    <property type="entry name" value="LacI"/>
    <property type="match status" value="1"/>
</dbReference>
<keyword evidence="8" id="KW-1185">Reference proteome</keyword>
<dbReference type="GO" id="GO:0003700">
    <property type="term" value="F:DNA-binding transcription factor activity"/>
    <property type="evidence" value="ECO:0007669"/>
    <property type="project" value="TreeGrafter"/>
</dbReference>
<dbReference type="Pfam" id="PF13377">
    <property type="entry name" value="Peripla_BP_3"/>
    <property type="match status" value="1"/>
</dbReference>
<name>A0A511X219_9BACI</name>
<dbReference type="PROSITE" id="PS00356">
    <property type="entry name" value="HTH_LACI_1"/>
    <property type="match status" value="1"/>
</dbReference>
<reference evidence="7 8" key="1">
    <citation type="submission" date="2019-07" db="EMBL/GenBank/DDBJ databases">
        <title>Whole genome shotgun sequence of Halolactibacillus alkaliphilus NBRC 103919.</title>
        <authorList>
            <person name="Hosoyama A."/>
            <person name="Uohara A."/>
            <person name="Ohji S."/>
            <person name="Ichikawa N."/>
        </authorList>
    </citation>
    <scope>NUCLEOTIDE SEQUENCE [LARGE SCALE GENOMIC DNA]</scope>
    <source>
        <strain evidence="7 8">NBRC 103919</strain>
    </source>
</reference>
<dbReference type="PANTHER" id="PTHR30146">
    <property type="entry name" value="LACI-RELATED TRANSCRIPTIONAL REPRESSOR"/>
    <property type="match status" value="1"/>
</dbReference>
<dbReference type="InterPro" id="IPR046335">
    <property type="entry name" value="LacI/GalR-like_sensor"/>
</dbReference>
<evidence type="ECO:0000256" key="3">
    <source>
        <dbReference type="ARBA" id="ARBA00023015"/>
    </source>
</evidence>
<dbReference type="InterPro" id="IPR000843">
    <property type="entry name" value="HTH_LacI"/>
</dbReference>
<evidence type="ECO:0000259" key="6">
    <source>
        <dbReference type="PROSITE" id="PS50932"/>
    </source>
</evidence>
<dbReference type="Proteomes" id="UP000321400">
    <property type="component" value="Unassembled WGS sequence"/>
</dbReference>
<dbReference type="RefSeq" id="WP_089801937.1">
    <property type="nucleotide sequence ID" value="NZ_BJYE01000016.1"/>
</dbReference>
<evidence type="ECO:0000256" key="4">
    <source>
        <dbReference type="ARBA" id="ARBA00023125"/>
    </source>
</evidence>
<sequence length="329" mass="37625">MVSIKDVAKHAGVSVTTVSRVMNNRGYIGEATRKKVEEAIKALNYSPNQIARSLLSNESHLIGLIVPEIRHPFFSEIVHWIEHYASQNNFKIIICNSVNDKEKESGYLQMLKEHRADGVIMCSHTLDIEVYKSLTMPIVTFDRIISSKIPYVASDNYHGGELATQHLIKRGCRKLLHIAGPLDFEMLSNRRFDAFQMTCSRNSIMWDVIEGANVDFTFEDNYRFIEDNLADIIRDFDGVFCSNDIMAYALSVYAFRHGITVPDDLKIIGYDYNSFIRTLQTPKLTTIKQPIEQLSKQLVKSLIKQMKHNDQPLTERAIFDVELIKGETT</sequence>
<proteinExistence type="predicted"/>
<keyword evidence="4" id="KW-0238">DNA-binding</keyword>
<dbReference type="InterPro" id="IPR028082">
    <property type="entry name" value="Peripla_BP_I"/>
</dbReference>
<evidence type="ECO:0000256" key="5">
    <source>
        <dbReference type="ARBA" id="ARBA00023163"/>
    </source>
</evidence>
<keyword evidence="3" id="KW-0805">Transcription regulation</keyword>
<dbReference type="SUPFAM" id="SSF53822">
    <property type="entry name" value="Periplasmic binding protein-like I"/>
    <property type="match status" value="1"/>
</dbReference>
<accession>A0A511X219</accession>
<dbReference type="STRING" id="442899.SAMN05720591_11626"/>
<dbReference type="OrthoDB" id="9796186at2"/>
<organism evidence="7 8">
    <name type="scientific">Halolactibacillus alkaliphilus</name>
    <dbReference type="NCBI Taxonomy" id="442899"/>
    <lineage>
        <taxon>Bacteria</taxon>
        <taxon>Bacillati</taxon>
        <taxon>Bacillota</taxon>
        <taxon>Bacilli</taxon>
        <taxon>Bacillales</taxon>
        <taxon>Bacillaceae</taxon>
        <taxon>Halolactibacillus</taxon>
    </lineage>
</organism>
<dbReference type="SUPFAM" id="SSF47413">
    <property type="entry name" value="lambda repressor-like DNA-binding domains"/>
    <property type="match status" value="1"/>
</dbReference>
<dbReference type="PRINTS" id="PR00036">
    <property type="entry name" value="HTHLACI"/>
</dbReference>
<dbReference type="InterPro" id="IPR010982">
    <property type="entry name" value="Lambda_DNA-bd_dom_sf"/>
</dbReference>
<feature type="domain" description="HTH lacI-type" evidence="6">
    <location>
        <begin position="2"/>
        <end position="56"/>
    </location>
</feature>
<dbReference type="SMART" id="SM00354">
    <property type="entry name" value="HTH_LACI"/>
    <property type="match status" value="1"/>
</dbReference>
<dbReference type="Gene3D" id="1.10.260.40">
    <property type="entry name" value="lambda repressor-like DNA-binding domains"/>
    <property type="match status" value="1"/>
</dbReference>
<dbReference type="PROSITE" id="PS50932">
    <property type="entry name" value="HTH_LACI_2"/>
    <property type="match status" value="1"/>
</dbReference>
<evidence type="ECO:0000256" key="1">
    <source>
        <dbReference type="ARBA" id="ARBA00019435"/>
    </source>
</evidence>
<dbReference type="FunFam" id="1.10.260.40:FF:000002">
    <property type="entry name" value="HTH-type transcriptional repressor PurR"/>
    <property type="match status" value="1"/>
</dbReference>